<dbReference type="KEGG" id="vai:BU251_01220"/>
<dbReference type="EMBL" id="CP019384">
    <property type="protein sequence ID" value="QAT16444.1"/>
    <property type="molecule type" value="Genomic_DNA"/>
</dbReference>
<sequence length="67" mass="7300">MSRALIIAGIVLILAGLLGNVLKTFPFGRLPGDIVIHKKNITFYAPLMTSLFLSLAASAVLWFLSKR</sequence>
<protein>
    <recommendedName>
        <fullName evidence="4">DUF2905 domain-containing protein</fullName>
    </recommendedName>
</protein>
<dbReference type="RefSeq" id="WP_128699082.1">
    <property type="nucleotide sequence ID" value="NZ_CP019384.1"/>
</dbReference>
<keyword evidence="1" id="KW-0812">Transmembrane</keyword>
<dbReference type="Proteomes" id="UP000287243">
    <property type="component" value="Chromosome"/>
</dbReference>
<evidence type="ECO:0000256" key="1">
    <source>
        <dbReference type="SAM" id="Phobius"/>
    </source>
</evidence>
<dbReference type="PANTHER" id="PTHR36443">
    <property type="entry name" value="BSR5223 PROTEIN"/>
    <property type="match status" value="1"/>
</dbReference>
<keyword evidence="1" id="KW-1133">Transmembrane helix</keyword>
<dbReference type="PANTHER" id="PTHR36443:SF1">
    <property type="entry name" value="BSR5223 PROTEIN"/>
    <property type="match status" value="1"/>
</dbReference>
<feature type="transmembrane region" description="Helical" evidence="1">
    <location>
        <begin position="43"/>
        <end position="64"/>
    </location>
</feature>
<keyword evidence="3" id="KW-1185">Reference proteome</keyword>
<organism evidence="2 3">
    <name type="scientific">Velamenicoccus archaeovorus</name>
    <dbReference type="NCBI Taxonomy" id="1930593"/>
    <lineage>
        <taxon>Bacteria</taxon>
        <taxon>Pseudomonadati</taxon>
        <taxon>Candidatus Omnitrophota</taxon>
        <taxon>Candidatus Velamenicoccus</taxon>
    </lineage>
</organism>
<reference evidence="2 3" key="1">
    <citation type="submission" date="2017-01" db="EMBL/GenBank/DDBJ databases">
        <title>First insights into the biology of 'candidatus Vampirococcus archaeovorus'.</title>
        <authorList>
            <person name="Kizina J."/>
            <person name="Jordan S."/>
            <person name="Stueber K."/>
            <person name="Reinhardt R."/>
            <person name="Harder J."/>
        </authorList>
    </citation>
    <scope>NUCLEOTIDE SEQUENCE [LARGE SCALE GENOMIC DNA]</scope>
    <source>
        <strain evidence="2 3">LiM</strain>
    </source>
</reference>
<gene>
    <name evidence="2" type="ORF">BU251_01220</name>
</gene>
<proteinExistence type="predicted"/>
<dbReference type="InterPro" id="IPR021320">
    <property type="entry name" value="DUF2905"/>
</dbReference>
<keyword evidence="1" id="KW-0472">Membrane</keyword>
<dbReference type="AlphaFoldDB" id="A0A410P351"/>
<evidence type="ECO:0008006" key="4">
    <source>
        <dbReference type="Google" id="ProtNLM"/>
    </source>
</evidence>
<evidence type="ECO:0000313" key="3">
    <source>
        <dbReference type="Proteomes" id="UP000287243"/>
    </source>
</evidence>
<dbReference type="Pfam" id="PF11146">
    <property type="entry name" value="DUF2905"/>
    <property type="match status" value="1"/>
</dbReference>
<accession>A0A410P351</accession>
<name>A0A410P351_VELA1</name>
<evidence type="ECO:0000313" key="2">
    <source>
        <dbReference type="EMBL" id="QAT16444.1"/>
    </source>
</evidence>